<keyword evidence="2" id="KW-1185">Reference proteome</keyword>
<dbReference type="RefSeq" id="WP_204202379.1">
    <property type="nucleotide sequence ID" value="NZ_JAFELM010000017.1"/>
</dbReference>
<evidence type="ECO:0000313" key="2">
    <source>
        <dbReference type="Proteomes" id="UP001518925"/>
    </source>
</evidence>
<dbReference type="EMBL" id="JAFELM010000017">
    <property type="protein sequence ID" value="MBM6616991.1"/>
    <property type="molecule type" value="Genomic_DNA"/>
</dbReference>
<protein>
    <submittedName>
        <fullName evidence="1">Uncharacterized protein</fullName>
    </submittedName>
</protein>
<comment type="caution">
    <text evidence="1">The sequence shown here is derived from an EMBL/GenBank/DDBJ whole genome shotgun (WGS) entry which is preliminary data.</text>
</comment>
<reference evidence="1 2" key="1">
    <citation type="submission" date="2021-02" db="EMBL/GenBank/DDBJ databases">
        <title>Bacillus sp. RD4P76, an endophyte from a halophyte.</title>
        <authorList>
            <person name="Sun J.-Q."/>
        </authorList>
    </citation>
    <scope>NUCLEOTIDE SEQUENCE [LARGE SCALE GENOMIC DNA]</scope>
    <source>
        <strain evidence="1 2">RD4P76</strain>
    </source>
</reference>
<gene>
    <name evidence="1" type="ORF">JR050_04760</name>
</gene>
<sequence>MANKLSMNRLYDESMEELLNVKLDFQFYYKDVYDLKHSLTQKEDYDFKTLLSNDDDSWDYVENGFGISGNVLIGNPSSLFGASQLVNNDAVLGIALQWLSKQSSQRGVIPLASINSTTPNDVFIPIDHYFQKDKLFGEVHISLVIYLKKASSNSLIGQAILPGTILGSIPVMIKNGI</sequence>
<dbReference type="Proteomes" id="UP001518925">
    <property type="component" value="Unassembled WGS sequence"/>
</dbReference>
<organism evidence="1 2">
    <name type="scientific">Bacillus suaedaesalsae</name>
    <dbReference type="NCBI Taxonomy" id="2810349"/>
    <lineage>
        <taxon>Bacteria</taxon>
        <taxon>Bacillati</taxon>
        <taxon>Bacillota</taxon>
        <taxon>Bacilli</taxon>
        <taxon>Bacillales</taxon>
        <taxon>Bacillaceae</taxon>
        <taxon>Bacillus</taxon>
    </lineage>
</organism>
<accession>A0ABS2DHE2</accession>
<evidence type="ECO:0000313" key="1">
    <source>
        <dbReference type="EMBL" id="MBM6616991.1"/>
    </source>
</evidence>
<proteinExistence type="predicted"/>
<name>A0ABS2DHE2_9BACI</name>